<dbReference type="InterPro" id="IPR020454">
    <property type="entry name" value="DAG/PE-bd"/>
</dbReference>
<keyword evidence="6" id="KW-1003">Cell membrane</keyword>
<dbReference type="Gene3D" id="1.10.238.10">
    <property type="entry name" value="EF-hand"/>
    <property type="match status" value="1"/>
</dbReference>
<evidence type="ECO:0000256" key="5">
    <source>
        <dbReference type="ARBA" id="ARBA00009566"/>
    </source>
</evidence>
<dbReference type="GO" id="GO:0032252">
    <property type="term" value="P:secretory granule localization"/>
    <property type="evidence" value="ECO:0007669"/>
    <property type="project" value="Ensembl"/>
</dbReference>
<dbReference type="GO" id="GO:0031210">
    <property type="term" value="F:phosphatidylcholine binding"/>
    <property type="evidence" value="ECO:0007669"/>
    <property type="project" value="Ensembl"/>
</dbReference>
<dbReference type="SUPFAM" id="SSF57889">
    <property type="entry name" value="Cysteine-rich domain"/>
    <property type="match status" value="1"/>
</dbReference>
<evidence type="ECO:0000256" key="13">
    <source>
        <dbReference type="ARBA" id="ARBA00022824"/>
    </source>
</evidence>
<dbReference type="GO" id="GO:0070372">
    <property type="term" value="P:regulation of ERK1 and ERK2 cascade"/>
    <property type="evidence" value="ECO:0007669"/>
    <property type="project" value="Ensembl"/>
</dbReference>
<dbReference type="SUPFAM" id="SSF47473">
    <property type="entry name" value="EF-hand"/>
    <property type="match status" value="1"/>
</dbReference>
<dbReference type="InterPro" id="IPR001895">
    <property type="entry name" value="RASGEF_cat_dom"/>
</dbReference>
<evidence type="ECO:0000256" key="7">
    <source>
        <dbReference type="ARBA" id="ARBA00022490"/>
    </source>
</evidence>
<dbReference type="CDD" id="cd20860">
    <property type="entry name" value="C1_RASGRP1"/>
    <property type="match status" value="1"/>
</dbReference>
<dbReference type="GO" id="GO:0033089">
    <property type="term" value="P:positive regulation of T cell differentiation in thymus"/>
    <property type="evidence" value="ECO:0007669"/>
    <property type="project" value="Ensembl"/>
</dbReference>
<dbReference type="Gene3D" id="1.20.870.10">
    <property type="entry name" value="Son of sevenless (SoS) protein Chain: S domain 1"/>
    <property type="match status" value="1"/>
</dbReference>
<dbReference type="GO" id="GO:0005829">
    <property type="term" value="C:cytosol"/>
    <property type="evidence" value="ECO:0007669"/>
    <property type="project" value="UniProtKB-SubCell"/>
</dbReference>
<dbReference type="InterPro" id="IPR000651">
    <property type="entry name" value="Ras-like_Gua-exchang_fac_N"/>
</dbReference>
<keyword evidence="17 21" id="KW-0175">Coiled coil</keyword>
<dbReference type="GO" id="GO:0042802">
    <property type="term" value="F:identical protein binding"/>
    <property type="evidence" value="ECO:0007669"/>
    <property type="project" value="Ensembl"/>
</dbReference>
<dbReference type="Pfam" id="PF00130">
    <property type="entry name" value="C1_1"/>
    <property type="match status" value="1"/>
</dbReference>
<feature type="compositionally biased region" description="Low complexity" evidence="22">
    <location>
        <begin position="51"/>
        <end position="83"/>
    </location>
</feature>
<dbReference type="GO" id="GO:0007264">
    <property type="term" value="P:small GTPase-mediated signal transduction"/>
    <property type="evidence" value="ECO:0007669"/>
    <property type="project" value="InterPro"/>
</dbReference>
<evidence type="ECO:0000259" key="24">
    <source>
        <dbReference type="PROSITE" id="PS50081"/>
    </source>
</evidence>
<reference evidence="26" key="3">
    <citation type="submission" date="2025-09" db="UniProtKB">
        <authorList>
            <consortium name="Ensembl"/>
        </authorList>
    </citation>
    <scope>IDENTIFICATION</scope>
    <source>
        <strain evidence="26">Brown Norway</strain>
    </source>
</reference>
<dbReference type="GO" id="GO:0047496">
    <property type="term" value="P:vesicle transport along microtubule"/>
    <property type="evidence" value="ECO:0007669"/>
    <property type="project" value="Ensembl"/>
</dbReference>
<evidence type="ECO:0000256" key="15">
    <source>
        <dbReference type="ARBA" id="ARBA00022837"/>
    </source>
</evidence>
<dbReference type="GO" id="GO:0005085">
    <property type="term" value="F:guanyl-nucleotide exchange factor activity"/>
    <property type="evidence" value="ECO:0007669"/>
    <property type="project" value="UniProtKB-KW"/>
</dbReference>
<evidence type="ECO:0000256" key="17">
    <source>
        <dbReference type="ARBA" id="ARBA00023054"/>
    </source>
</evidence>
<dbReference type="Pfam" id="PF13202">
    <property type="entry name" value="EF-hand_5"/>
    <property type="match status" value="1"/>
</dbReference>
<protein>
    <recommendedName>
        <fullName evidence="19">RAS guanyl-releasing protein 1</fullName>
    </recommendedName>
</protein>
<dbReference type="InterPro" id="IPR008937">
    <property type="entry name" value="Ras-like_GEF"/>
</dbReference>
<dbReference type="InterPro" id="IPR002219">
    <property type="entry name" value="PKC_DAG/PE"/>
</dbReference>
<dbReference type="GO" id="GO:0051896">
    <property type="term" value="P:regulation of phosphatidylinositol 3-kinase/protein kinase B signal transduction"/>
    <property type="evidence" value="ECO:0007669"/>
    <property type="project" value="Ensembl"/>
</dbReference>
<evidence type="ECO:0000259" key="23">
    <source>
        <dbReference type="PROSITE" id="PS50009"/>
    </source>
</evidence>
<dbReference type="GO" id="GO:0019992">
    <property type="term" value="F:diacylglycerol binding"/>
    <property type="evidence" value="ECO:0007669"/>
    <property type="project" value="Ensembl"/>
</dbReference>
<dbReference type="GO" id="GO:0042100">
    <property type="term" value="P:B cell proliferation"/>
    <property type="evidence" value="ECO:0007669"/>
    <property type="project" value="Ensembl"/>
</dbReference>
<organism evidence="26 27">
    <name type="scientific">Rattus norvegicus</name>
    <name type="common">Rat</name>
    <dbReference type="NCBI Taxonomy" id="10116"/>
    <lineage>
        <taxon>Eukaryota</taxon>
        <taxon>Metazoa</taxon>
        <taxon>Chordata</taxon>
        <taxon>Craniata</taxon>
        <taxon>Vertebrata</taxon>
        <taxon>Euteleostomi</taxon>
        <taxon>Mammalia</taxon>
        <taxon>Eutheria</taxon>
        <taxon>Euarchontoglires</taxon>
        <taxon>Glires</taxon>
        <taxon>Rodentia</taxon>
        <taxon>Myomorpha</taxon>
        <taxon>Muroidea</taxon>
        <taxon>Muridae</taxon>
        <taxon>Murinae</taxon>
        <taxon>Rattus</taxon>
    </lineage>
</organism>
<dbReference type="SMART" id="SM00229">
    <property type="entry name" value="RasGEFN"/>
    <property type="match status" value="1"/>
</dbReference>
<evidence type="ECO:0000256" key="1">
    <source>
        <dbReference type="ARBA" id="ARBA00004202"/>
    </source>
</evidence>
<evidence type="ECO:0000256" key="20">
    <source>
        <dbReference type="PROSITE-ProRule" id="PRU00168"/>
    </source>
</evidence>
<dbReference type="GO" id="GO:0005794">
    <property type="term" value="C:Golgi apparatus"/>
    <property type="evidence" value="ECO:0007669"/>
    <property type="project" value="Ensembl"/>
</dbReference>
<name>A0A8I6GLC0_RAT</name>
<dbReference type="SMART" id="SM00109">
    <property type="entry name" value="C1"/>
    <property type="match status" value="1"/>
</dbReference>
<evidence type="ECO:0000256" key="10">
    <source>
        <dbReference type="ARBA" id="ARBA00022737"/>
    </source>
</evidence>
<evidence type="ECO:0000256" key="3">
    <source>
        <dbReference type="ARBA" id="ARBA00004406"/>
    </source>
</evidence>
<keyword evidence="10" id="KW-0677">Repeat</keyword>
<dbReference type="GeneTree" id="ENSGT00940000158910"/>
<comment type="similarity">
    <text evidence="5">Belongs to the RASGRP family.</text>
</comment>
<dbReference type="Pfam" id="PF00617">
    <property type="entry name" value="RasGEF"/>
    <property type="match status" value="1"/>
</dbReference>
<evidence type="ECO:0000313" key="26">
    <source>
        <dbReference type="Ensembl" id="ENSRNOP00000094823.2"/>
    </source>
</evidence>
<keyword evidence="18" id="KW-0472">Membrane</keyword>
<evidence type="ECO:0000256" key="2">
    <source>
        <dbReference type="ARBA" id="ARBA00004395"/>
    </source>
</evidence>
<keyword evidence="9" id="KW-0479">Metal-binding</keyword>
<dbReference type="GO" id="GO:0005509">
    <property type="term" value="F:calcium ion binding"/>
    <property type="evidence" value="ECO:0007669"/>
    <property type="project" value="Ensembl"/>
</dbReference>
<dbReference type="GO" id="GO:0042098">
    <property type="term" value="P:T cell proliferation"/>
    <property type="evidence" value="ECO:0007669"/>
    <property type="project" value="Ensembl"/>
</dbReference>
<keyword evidence="11" id="KW-0863">Zinc-finger</keyword>
<dbReference type="CDD" id="cd00051">
    <property type="entry name" value="EFh"/>
    <property type="match status" value="1"/>
</dbReference>
<dbReference type="InterPro" id="IPR002048">
    <property type="entry name" value="EF_hand_dom"/>
</dbReference>
<feature type="coiled-coil region" evidence="21">
    <location>
        <begin position="820"/>
        <end position="847"/>
    </location>
</feature>
<feature type="domain" description="Ras-GEF" evidence="23">
    <location>
        <begin position="279"/>
        <end position="510"/>
    </location>
</feature>
<dbReference type="Gene3D" id="6.10.250.2730">
    <property type="match status" value="1"/>
</dbReference>
<evidence type="ECO:0000256" key="14">
    <source>
        <dbReference type="ARBA" id="ARBA00022833"/>
    </source>
</evidence>
<dbReference type="PANTHER" id="PTHR23113">
    <property type="entry name" value="GUANINE NUCLEOTIDE EXCHANGE FACTOR"/>
    <property type="match status" value="1"/>
</dbReference>
<dbReference type="PRINTS" id="PR00008">
    <property type="entry name" value="DAGPEDOMAIN"/>
</dbReference>
<dbReference type="GO" id="GO:0032825">
    <property type="term" value="P:positive regulation of natural killer cell differentiation"/>
    <property type="evidence" value="ECO:0007669"/>
    <property type="project" value="Ensembl"/>
</dbReference>
<evidence type="ECO:0000256" key="18">
    <source>
        <dbReference type="ARBA" id="ARBA00023136"/>
    </source>
</evidence>
<evidence type="ECO:0000259" key="25">
    <source>
        <dbReference type="PROSITE" id="PS50222"/>
    </source>
</evidence>
<keyword evidence="27" id="KW-1185">Reference proteome</keyword>
<reference evidence="26" key="1">
    <citation type="submission" date="2024-01" db="EMBL/GenBank/DDBJ databases">
        <title>GRCr8: a new rat reference genome assembly contstructed from accurate long reads and long range scaffolding.</title>
        <authorList>
            <person name="Doris P.A."/>
            <person name="Kalbfleisch T."/>
            <person name="Li K."/>
            <person name="Howe K."/>
            <person name="Wood J."/>
        </authorList>
    </citation>
    <scope>NUCLEOTIDE SEQUENCE [LARGE SCALE GENOMIC DNA]</scope>
    <source>
        <strain evidence="26">Brown Norway</strain>
    </source>
</reference>
<evidence type="ECO:0000313" key="27">
    <source>
        <dbReference type="Proteomes" id="UP000002494"/>
    </source>
</evidence>
<dbReference type="Ensembl" id="ENSRNOT00000114112.2">
    <property type="protein sequence ID" value="ENSRNOP00000094823.2"/>
    <property type="gene ID" value="ENSRNOG00000005404.7"/>
</dbReference>
<evidence type="ECO:0000313" key="28">
    <source>
        <dbReference type="RGD" id="3539"/>
    </source>
</evidence>
<proteinExistence type="inferred from homology"/>
<dbReference type="SMART" id="SM00147">
    <property type="entry name" value="RasGEF"/>
    <property type="match status" value="1"/>
</dbReference>
<reference evidence="26" key="2">
    <citation type="submission" date="2025-08" db="UniProtKB">
        <authorList>
            <consortium name="Ensembl"/>
        </authorList>
    </citation>
    <scope>IDENTIFICATION</scope>
    <source>
        <strain evidence="26">Brown Norway</strain>
    </source>
</reference>
<dbReference type="Gene3D" id="3.30.60.20">
    <property type="match status" value="1"/>
</dbReference>
<evidence type="ECO:0000256" key="21">
    <source>
        <dbReference type="SAM" id="Coils"/>
    </source>
</evidence>
<dbReference type="CDD" id="cd06224">
    <property type="entry name" value="REM"/>
    <property type="match status" value="1"/>
</dbReference>
<gene>
    <name evidence="26 28" type="primary">Rasgrp1</name>
</gene>
<dbReference type="GO" id="GO:0043303">
    <property type="term" value="P:mast cell degranulation"/>
    <property type="evidence" value="ECO:0007669"/>
    <property type="project" value="Ensembl"/>
</dbReference>
<evidence type="ECO:0000256" key="16">
    <source>
        <dbReference type="ARBA" id="ARBA00023034"/>
    </source>
</evidence>
<keyword evidence="13" id="KW-0256">Endoplasmic reticulum</keyword>
<dbReference type="PROSITE" id="PS00018">
    <property type="entry name" value="EF_HAND_1"/>
    <property type="match status" value="2"/>
</dbReference>
<feature type="domain" description="Phorbol-ester/DAG-type" evidence="24">
    <location>
        <begin position="615"/>
        <end position="665"/>
    </location>
</feature>
<feature type="domain" description="EF-hand" evidence="25">
    <location>
        <begin position="544"/>
        <end position="579"/>
    </location>
</feature>
<evidence type="ECO:0000256" key="4">
    <source>
        <dbReference type="ARBA" id="ARBA00004514"/>
    </source>
</evidence>
<evidence type="ECO:0000256" key="9">
    <source>
        <dbReference type="ARBA" id="ARBA00022723"/>
    </source>
</evidence>
<comment type="subcellular location">
    <subcellularLocation>
        <location evidence="1">Cell membrane</location>
        <topology evidence="1">Peripheral membrane protein</topology>
    </subcellularLocation>
    <subcellularLocation>
        <location evidence="4">Cytoplasm</location>
        <location evidence="4">Cytosol</location>
    </subcellularLocation>
    <subcellularLocation>
        <location evidence="3">Endoplasmic reticulum membrane</location>
        <topology evidence="3">Peripheral membrane protein</topology>
    </subcellularLocation>
    <subcellularLocation>
        <location evidence="2">Golgi apparatus membrane</location>
        <topology evidence="2">Peripheral membrane protein</topology>
    </subcellularLocation>
</comment>
<feature type="region of interest" description="Disordered" evidence="22">
    <location>
        <begin position="51"/>
        <end position="137"/>
    </location>
</feature>
<dbReference type="GO" id="GO:0002437">
    <property type="term" value="P:inflammatory response to antigenic stimulus"/>
    <property type="evidence" value="ECO:0007669"/>
    <property type="project" value="Ensembl"/>
</dbReference>
<evidence type="ECO:0000256" key="6">
    <source>
        <dbReference type="ARBA" id="ARBA00022475"/>
    </source>
</evidence>
<keyword evidence="15" id="KW-0106">Calcium</keyword>
<evidence type="ECO:0000256" key="19">
    <source>
        <dbReference type="ARBA" id="ARBA00041172"/>
    </source>
</evidence>
<dbReference type="InterPro" id="IPR023578">
    <property type="entry name" value="Ras_GEF_dom_sf"/>
</dbReference>
<dbReference type="RGD" id="3539">
    <property type="gene designation" value="Rasgrp1"/>
</dbReference>
<dbReference type="GO" id="GO:0008270">
    <property type="term" value="F:zinc ion binding"/>
    <property type="evidence" value="ECO:0007669"/>
    <property type="project" value="UniProtKB-KW"/>
</dbReference>
<dbReference type="PROSITE" id="PS50081">
    <property type="entry name" value="ZF_DAG_PE_2"/>
    <property type="match status" value="1"/>
</dbReference>
<dbReference type="InterPro" id="IPR046349">
    <property type="entry name" value="C1-like_sf"/>
</dbReference>
<dbReference type="GO" id="GO:0005886">
    <property type="term" value="C:plasma membrane"/>
    <property type="evidence" value="ECO:0007669"/>
    <property type="project" value="UniProtKB-SubCell"/>
</dbReference>
<dbReference type="GO" id="GO:0030101">
    <property type="term" value="P:natural killer cell activation"/>
    <property type="evidence" value="ECO:0007669"/>
    <property type="project" value="Ensembl"/>
</dbReference>
<keyword evidence="8 20" id="KW-0344">Guanine-nucleotide releasing factor</keyword>
<accession>A0A8I6GLC0</accession>
<dbReference type="InterPro" id="IPR011992">
    <property type="entry name" value="EF-hand-dom_pair"/>
</dbReference>
<dbReference type="SUPFAM" id="SSF48366">
    <property type="entry name" value="Ras GEF"/>
    <property type="match status" value="1"/>
</dbReference>
<evidence type="ECO:0000256" key="11">
    <source>
        <dbReference type="ARBA" id="ARBA00022771"/>
    </source>
</evidence>
<keyword evidence="14" id="KW-0862">Zinc</keyword>
<dbReference type="Gene3D" id="1.10.840.10">
    <property type="entry name" value="Ras guanine-nucleotide exchange factors catalytic domain"/>
    <property type="match status" value="1"/>
</dbReference>
<keyword evidence="16" id="KW-0333">Golgi apparatus</keyword>
<keyword evidence="7" id="KW-0963">Cytoplasm</keyword>
<dbReference type="InterPro" id="IPR036964">
    <property type="entry name" value="RASGEF_cat_dom_sf"/>
</dbReference>
<evidence type="ECO:0000256" key="22">
    <source>
        <dbReference type="SAM" id="MobiDB-lite"/>
    </source>
</evidence>
<dbReference type="CDD" id="cd00155">
    <property type="entry name" value="RasGEF"/>
    <property type="match status" value="1"/>
</dbReference>
<dbReference type="InterPro" id="IPR018247">
    <property type="entry name" value="EF_Hand_1_Ca_BS"/>
</dbReference>
<dbReference type="PROSITE" id="PS50009">
    <property type="entry name" value="RASGEF_CAT"/>
    <property type="match status" value="1"/>
</dbReference>
<dbReference type="Proteomes" id="UP000002494">
    <property type="component" value="Chromosome 3"/>
</dbReference>
<dbReference type="PROSITE" id="PS50222">
    <property type="entry name" value="EF_HAND_2"/>
    <property type="match status" value="1"/>
</dbReference>
<sequence>MGSGFEEELRVLHVSSSLMITSAPVRWLVRESVRARGSERRERARTKFVPAGAPGSARRAPRVAGSGLRGPAAAEGCAAPGRADPTAPGETAPGAQRAAAMGTLGKAREAPRKPCHGSRAGPKGRLEAKSTNSPLPAQPSLAQITQFRMMVSLGHLAKGASLDDLIDSCIQSFVSIFLNHNSTYKDALEKNSPGICLKICYFVRYWITEFWIMFKMDASLTSTMEEFQDLVKANGEESHCHLIDTTQINSRDWSRKLTQRIKSNTSKKRKVSLLFDHLEPEELSEHLTYLEFKSFRRISFSDYQNYLVNSCVKENPTMERSIALCNGISQWVQLMVLSRPTPQLRAEVFIKFIHVAQKLHQLQNFNTLMAVIGGLCHSSISRLKETSSHVPHEINKVLGEMTELLSSCRNYDNYRRAYGECTHFKIPILGVHLKDLISLYEAMPDYLEDGKVNVQKLLALYNHINELVQLQDVAPPLDANKDLVHLLTLSLDLYYTEDEIYELSYAREPRNHRAPPLTPSKPPVVVDWASGVSPKPDPKTISKHVQRMVDSVFKNYDLDQDGYISQEEFEKIAASFPFSFCVMDKDREGLISRDEITAYFMRASSIYSKLGLGFPHNFQETTYLKPTFCDNCAGFLWGVIKQGYRCKDCGMNCHKQCKDLVVFECKKRSKSPAVSTENISSVVPMSTLCPLGTKDLLHAPEEGSFIFQNGEVVDHSEESKDRTIMLLGVSSQKISVRLKRTVAHKTTQTESFPWVGGEMPPGHFVLTSPRKSAQGALYVHSPASPCPSPALVRKRAFVKWENKESLIKPKPELHLRLRTYQELEQEVNTLRADNDALKIQLKYAQKQIESLQLGKSNHVLAQMDHGDGT</sequence>
<dbReference type="PROSITE" id="PS00479">
    <property type="entry name" value="ZF_DAG_PE_1"/>
    <property type="match status" value="1"/>
</dbReference>
<dbReference type="PANTHER" id="PTHR23113:SF174">
    <property type="entry name" value="RAS GUANYL-RELEASING PROTEIN 1"/>
    <property type="match status" value="1"/>
</dbReference>
<dbReference type="GO" id="GO:0045954">
    <property type="term" value="P:positive regulation of natural killer cell mediated cytotoxicity"/>
    <property type="evidence" value="ECO:0007669"/>
    <property type="project" value="Ensembl"/>
</dbReference>
<evidence type="ECO:0000256" key="12">
    <source>
        <dbReference type="ARBA" id="ARBA00022782"/>
    </source>
</evidence>
<dbReference type="CDD" id="cd22290">
    <property type="entry name" value="cc_RasGRP1_C"/>
    <property type="match status" value="1"/>
</dbReference>
<dbReference type="GO" id="GO:0046579">
    <property type="term" value="P:positive regulation of Ras protein signal transduction"/>
    <property type="evidence" value="ECO:0007669"/>
    <property type="project" value="Ensembl"/>
</dbReference>
<keyword evidence="12" id="KW-0221">Differentiation</keyword>
<dbReference type="SMART" id="SM00054">
    <property type="entry name" value="EFh"/>
    <property type="match status" value="1"/>
</dbReference>
<evidence type="ECO:0000256" key="8">
    <source>
        <dbReference type="ARBA" id="ARBA00022658"/>
    </source>
</evidence>
<dbReference type="AlphaFoldDB" id="A0A8I6GLC0"/>